<evidence type="ECO:0000256" key="6">
    <source>
        <dbReference type="ARBA" id="ARBA00022692"/>
    </source>
</evidence>
<keyword evidence="8" id="KW-0862">Zinc</keyword>
<keyword evidence="10" id="KW-0482">Metalloprotease</keyword>
<dbReference type="GO" id="GO:0016020">
    <property type="term" value="C:membrane"/>
    <property type="evidence" value="ECO:0007669"/>
    <property type="project" value="UniProtKB-SubCell"/>
</dbReference>
<evidence type="ECO:0000256" key="7">
    <source>
        <dbReference type="ARBA" id="ARBA00022801"/>
    </source>
</evidence>
<dbReference type="SUPFAM" id="SSF50156">
    <property type="entry name" value="PDZ domain-like"/>
    <property type="match status" value="1"/>
</dbReference>
<keyword evidence="11 14" id="KW-0472">Membrane</keyword>
<organism evidence="16 17">
    <name type="scientific">Tomitella fengzijianii</name>
    <dbReference type="NCBI Taxonomy" id="2597660"/>
    <lineage>
        <taxon>Bacteria</taxon>
        <taxon>Bacillati</taxon>
        <taxon>Actinomycetota</taxon>
        <taxon>Actinomycetes</taxon>
        <taxon>Mycobacteriales</taxon>
        <taxon>Tomitella</taxon>
    </lineage>
</organism>
<dbReference type="Proteomes" id="UP000317344">
    <property type="component" value="Chromosome"/>
</dbReference>
<proteinExistence type="inferred from homology"/>
<dbReference type="OrthoDB" id="9782003at2"/>
<gene>
    <name evidence="16" type="ORF">FO059_10555</name>
</gene>
<dbReference type="InterPro" id="IPR001478">
    <property type="entry name" value="PDZ"/>
</dbReference>
<dbReference type="Gene3D" id="2.30.42.10">
    <property type="match status" value="1"/>
</dbReference>
<keyword evidence="6 14" id="KW-0812">Transmembrane</keyword>
<name>A0A516X3W3_9ACTN</name>
<dbReference type="CDD" id="cd06163">
    <property type="entry name" value="S2P-M50_PDZ_RseP-like"/>
    <property type="match status" value="1"/>
</dbReference>
<evidence type="ECO:0000256" key="9">
    <source>
        <dbReference type="ARBA" id="ARBA00022989"/>
    </source>
</evidence>
<dbReference type="KEGG" id="toy:FO059_10555"/>
<comment type="similarity">
    <text evidence="3">Belongs to the peptidase M50B family.</text>
</comment>
<evidence type="ECO:0000256" key="13">
    <source>
        <dbReference type="ARBA" id="ARBA00033476"/>
    </source>
</evidence>
<reference evidence="16 17" key="1">
    <citation type="submission" date="2019-07" db="EMBL/GenBank/DDBJ databases">
        <title>Tomitella cavernea sp. nov., an actinomycete isolated from soil.</title>
        <authorList>
            <person name="Cheng J."/>
        </authorList>
    </citation>
    <scope>NUCLEOTIDE SEQUENCE [LARGE SCALE GENOMIC DNA]</scope>
    <source>
        <strain evidence="16 17">HY188</strain>
    </source>
</reference>
<evidence type="ECO:0000256" key="5">
    <source>
        <dbReference type="ARBA" id="ARBA00022670"/>
    </source>
</evidence>
<feature type="domain" description="PDZ" evidence="15">
    <location>
        <begin position="157"/>
        <end position="203"/>
    </location>
</feature>
<comment type="subcellular location">
    <subcellularLocation>
        <location evidence="2">Membrane</location>
        <topology evidence="2">Multi-pass membrane protein</topology>
    </subcellularLocation>
</comment>
<evidence type="ECO:0000256" key="12">
    <source>
        <dbReference type="ARBA" id="ARBA00032214"/>
    </source>
</evidence>
<evidence type="ECO:0000256" key="1">
    <source>
        <dbReference type="ARBA" id="ARBA00001947"/>
    </source>
</evidence>
<evidence type="ECO:0000256" key="10">
    <source>
        <dbReference type="ARBA" id="ARBA00023049"/>
    </source>
</evidence>
<dbReference type="PANTHER" id="PTHR42837:SF2">
    <property type="entry name" value="MEMBRANE METALLOPROTEASE ARASP2, CHLOROPLASTIC-RELATED"/>
    <property type="match status" value="1"/>
</dbReference>
<evidence type="ECO:0000313" key="16">
    <source>
        <dbReference type="EMBL" id="QDQ97683.1"/>
    </source>
</evidence>
<evidence type="ECO:0000256" key="8">
    <source>
        <dbReference type="ARBA" id="ARBA00022833"/>
    </source>
</evidence>
<evidence type="ECO:0000256" key="4">
    <source>
        <dbReference type="ARBA" id="ARBA00019897"/>
    </source>
</evidence>
<evidence type="ECO:0000256" key="11">
    <source>
        <dbReference type="ARBA" id="ARBA00023136"/>
    </source>
</evidence>
<dbReference type="Pfam" id="PF02163">
    <property type="entry name" value="Peptidase_M50"/>
    <property type="match status" value="1"/>
</dbReference>
<evidence type="ECO:0000259" key="15">
    <source>
        <dbReference type="PROSITE" id="PS50106"/>
    </source>
</evidence>
<protein>
    <recommendedName>
        <fullName evidence="4">Zinc metalloprotease Rip1</fullName>
    </recommendedName>
    <alternativeName>
        <fullName evidence="12">S2P endopeptidase</fullName>
    </alternativeName>
    <alternativeName>
        <fullName evidence="13">Site-2-type intramembrane protease</fullName>
    </alternativeName>
</protein>
<dbReference type="GO" id="GO:0004222">
    <property type="term" value="F:metalloendopeptidase activity"/>
    <property type="evidence" value="ECO:0007669"/>
    <property type="project" value="InterPro"/>
</dbReference>
<reference evidence="16 17" key="2">
    <citation type="submission" date="2019-07" db="EMBL/GenBank/DDBJ databases">
        <authorList>
            <person name="Huang Y."/>
        </authorList>
    </citation>
    <scope>NUCLEOTIDE SEQUENCE [LARGE SCALE GENOMIC DNA]</scope>
    <source>
        <strain evidence="16 17">HY188</strain>
    </source>
</reference>
<sequence>MDFVLGVILFAFGIGISIALHEFGHLGAAKMFGMKVRRYFIGFGPKLFSFRRGETEYGLKAVPAGGFCEIAGMTAMDELEPDEADRAMFRFPAWKRIVVMLGGVVMNILIGLVLIYGLALGSGLPQIDAPQTKLGALSCSSPEQRADGTLVPCAGAGPAQQAGLESGDVVKKVDGTDVETWRDLVNAVRDSSGTVPFVVERDGETLTIPVQVEQVQRQVTDPATGAQRTESVGSIGAANDAAGLLHFNALTAVPGSLEFTGEIAVLSWNALLDFPSRVPNLVESIFGGQRSDETPMSVVGASRLGGEFVERDMWQMFVMLLAQLNFFLALLNVLPLLPFDGGHIAVVIYEKIRDGVRRLRGKAAGAPVDYMKLMPVTLAIAVLLGGFMLLTVTADIVNPIRLF</sequence>
<dbReference type="GO" id="GO:0006508">
    <property type="term" value="P:proteolysis"/>
    <property type="evidence" value="ECO:0007669"/>
    <property type="project" value="UniProtKB-KW"/>
</dbReference>
<keyword evidence="9 14" id="KW-1133">Transmembrane helix</keyword>
<evidence type="ECO:0000313" key="17">
    <source>
        <dbReference type="Proteomes" id="UP000317344"/>
    </source>
</evidence>
<dbReference type="EMBL" id="CP041765">
    <property type="protein sequence ID" value="QDQ97683.1"/>
    <property type="molecule type" value="Genomic_DNA"/>
</dbReference>
<keyword evidence="17" id="KW-1185">Reference proteome</keyword>
<feature type="transmembrane region" description="Helical" evidence="14">
    <location>
        <begin position="376"/>
        <end position="397"/>
    </location>
</feature>
<dbReference type="SMART" id="SM00228">
    <property type="entry name" value="PDZ"/>
    <property type="match status" value="1"/>
</dbReference>
<dbReference type="PROSITE" id="PS50106">
    <property type="entry name" value="PDZ"/>
    <property type="match status" value="1"/>
</dbReference>
<dbReference type="CDD" id="cd23081">
    <property type="entry name" value="cpPDZ_EcRseP-like"/>
    <property type="match status" value="1"/>
</dbReference>
<dbReference type="PANTHER" id="PTHR42837">
    <property type="entry name" value="REGULATOR OF SIGMA-E PROTEASE RSEP"/>
    <property type="match status" value="1"/>
</dbReference>
<keyword evidence="5 16" id="KW-0645">Protease</keyword>
<dbReference type="InterPro" id="IPR036034">
    <property type="entry name" value="PDZ_sf"/>
</dbReference>
<dbReference type="InterPro" id="IPR008915">
    <property type="entry name" value="Peptidase_M50"/>
</dbReference>
<evidence type="ECO:0000256" key="14">
    <source>
        <dbReference type="SAM" id="Phobius"/>
    </source>
</evidence>
<dbReference type="AlphaFoldDB" id="A0A516X3W3"/>
<evidence type="ECO:0000256" key="3">
    <source>
        <dbReference type="ARBA" id="ARBA00007931"/>
    </source>
</evidence>
<feature type="transmembrane region" description="Helical" evidence="14">
    <location>
        <begin position="97"/>
        <end position="119"/>
    </location>
</feature>
<keyword evidence="7" id="KW-0378">Hydrolase</keyword>
<dbReference type="RefSeq" id="WP_143908618.1">
    <property type="nucleotide sequence ID" value="NZ_CP041765.1"/>
</dbReference>
<dbReference type="InterPro" id="IPR004387">
    <property type="entry name" value="Pept_M50_Zn"/>
</dbReference>
<accession>A0A516X3W3</accession>
<comment type="cofactor">
    <cofactor evidence="1">
        <name>Zn(2+)</name>
        <dbReference type="ChEBI" id="CHEBI:29105"/>
    </cofactor>
</comment>
<evidence type="ECO:0000256" key="2">
    <source>
        <dbReference type="ARBA" id="ARBA00004141"/>
    </source>
</evidence>